<sequence>MMHNSPLLMLVRFLKALPQSVLIVIGLAVAISTFQGGIAVALWVLLAYFVYTRIYVIFYDYVATTWDVRSDGFHYRRGLFSRETLTIARSDIAGVHLSQGGLDRLWKLFEVRVQSTAGGRASPLLHAVTRDQVDEIARVYGVRPTLRAKDVNTAAGSARQEAPVGCVIETSSGVASTVSLRNVDCWLISITYGKYVLLIPVLWSLTTRITGNSGVAQFEWVGDQWQAHPALVLAAMPLLLAASVAYGALVAYLKYAKMLVRVEPDSDGTVKMRVSHGLISTMDQSIRVDRIDALEMRQNVVMRVFRRYSLRVIVRAQGAGSASRTVVIPIARHSDIDGFLEQYLPQFRIVSGDEVAGINPVLGWCAGLLAGSVAAGTLAALVSPPLVVTIIASAVIATAVAQAAVKRADFSTDGRLWRLRSGVLGTRTWVLPSTSPTSMTVYGNASGRRFCVVAFRAGGTVPRTIRGFLPDPGHATLMEALSRVQVHAS</sequence>
<organism evidence="3 4">
    <name type="scientific">Arthrobacter gyeryongensis</name>
    <dbReference type="NCBI Taxonomy" id="1650592"/>
    <lineage>
        <taxon>Bacteria</taxon>
        <taxon>Bacillati</taxon>
        <taxon>Actinomycetota</taxon>
        <taxon>Actinomycetes</taxon>
        <taxon>Micrococcales</taxon>
        <taxon>Micrococcaceae</taxon>
        <taxon>Arthrobacter</taxon>
    </lineage>
</organism>
<keyword evidence="1" id="KW-0812">Transmembrane</keyword>
<dbReference type="RefSeq" id="WP_345449807.1">
    <property type="nucleotide sequence ID" value="NZ_BAABKK010000015.1"/>
</dbReference>
<comment type="caution">
    <text evidence="3">The sequence shown here is derived from an EMBL/GenBank/DDBJ whole genome shotgun (WGS) entry which is preliminary data.</text>
</comment>
<dbReference type="Proteomes" id="UP001500200">
    <property type="component" value="Unassembled WGS sequence"/>
</dbReference>
<dbReference type="EMBL" id="BAABKK010000015">
    <property type="protein sequence ID" value="GAA5195656.1"/>
    <property type="molecule type" value="Genomic_DNA"/>
</dbReference>
<feature type="transmembrane region" description="Helical" evidence="1">
    <location>
        <begin position="386"/>
        <end position="405"/>
    </location>
</feature>
<protein>
    <recommendedName>
        <fullName evidence="2">YdbS-like PH domain-containing protein</fullName>
    </recommendedName>
</protein>
<reference evidence="4" key="1">
    <citation type="journal article" date="2019" name="Int. J. Syst. Evol. Microbiol.">
        <title>The Global Catalogue of Microorganisms (GCM) 10K type strain sequencing project: providing services to taxonomists for standard genome sequencing and annotation.</title>
        <authorList>
            <consortium name="The Broad Institute Genomics Platform"/>
            <consortium name="The Broad Institute Genome Sequencing Center for Infectious Disease"/>
            <person name="Wu L."/>
            <person name="Ma J."/>
        </authorList>
    </citation>
    <scope>NUCLEOTIDE SEQUENCE [LARGE SCALE GENOMIC DNA]</scope>
    <source>
        <strain evidence="4">JCM 18514</strain>
    </source>
</reference>
<accession>A0ABP9SI84</accession>
<dbReference type="Pfam" id="PF03703">
    <property type="entry name" value="bPH_2"/>
    <property type="match status" value="1"/>
</dbReference>
<feature type="transmembrane region" description="Helical" evidence="1">
    <location>
        <begin position="230"/>
        <end position="253"/>
    </location>
</feature>
<evidence type="ECO:0000313" key="4">
    <source>
        <dbReference type="Proteomes" id="UP001500200"/>
    </source>
</evidence>
<evidence type="ECO:0000313" key="3">
    <source>
        <dbReference type="EMBL" id="GAA5195656.1"/>
    </source>
</evidence>
<dbReference type="InterPro" id="IPR005182">
    <property type="entry name" value="YdbS-like_PH"/>
</dbReference>
<keyword evidence="1" id="KW-1133">Transmembrane helix</keyword>
<evidence type="ECO:0000256" key="1">
    <source>
        <dbReference type="SAM" id="Phobius"/>
    </source>
</evidence>
<feature type="domain" description="YdbS-like PH" evidence="2">
    <location>
        <begin position="62"/>
        <end position="138"/>
    </location>
</feature>
<gene>
    <name evidence="3" type="ORF">GCM10023346_26210</name>
</gene>
<dbReference type="PANTHER" id="PTHR34473:SF2">
    <property type="entry name" value="UPF0699 TRANSMEMBRANE PROTEIN YDBT"/>
    <property type="match status" value="1"/>
</dbReference>
<dbReference type="PANTHER" id="PTHR34473">
    <property type="entry name" value="UPF0699 TRANSMEMBRANE PROTEIN YDBS"/>
    <property type="match status" value="1"/>
</dbReference>
<keyword evidence="4" id="KW-1185">Reference proteome</keyword>
<feature type="transmembrane region" description="Helical" evidence="1">
    <location>
        <begin position="361"/>
        <end position="380"/>
    </location>
</feature>
<name>A0ABP9SI84_9MICC</name>
<feature type="transmembrane region" description="Helical" evidence="1">
    <location>
        <begin position="185"/>
        <end position="205"/>
    </location>
</feature>
<evidence type="ECO:0000259" key="2">
    <source>
        <dbReference type="Pfam" id="PF03703"/>
    </source>
</evidence>
<feature type="transmembrane region" description="Helical" evidence="1">
    <location>
        <begin position="20"/>
        <end position="51"/>
    </location>
</feature>
<proteinExistence type="predicted"/>
<keyword evidence="1" id="KW-0472">Membrane</keyword>